<dbReference type="RefSeq" id="WP_142834006.1">
    <property type="nucleotide sequence ID" value="NZ_VFSV01000008.1"/>
</dbReference>
<dbReference type="Pfam" id="PF03737">
    <property type="entry name" value="RraA-like"/>
    <property type="match status" value="1"/>
</dbReference>
<accession>A0A547Q6K6</accession>
<dbReference type="SUPFAM" id="SSF89562">
    <property type="entry name" value="RraA-like"/>
    <property type="match status" value="1"/>
</dbReference>
<sequence length="189" mass="20068">MNDALLDLLRRVGTPSVCNSLTAKIAVVAPPTEPADVIRARRMECYRHMAEGPRPALAVLGHLDCAEAVGAFWGEINTTIHQCFGLSGALTNGVMRDLDDMADGFPVIAGSVEPSHGFVHVLDIGASVTVFGLTVDDGNLVHADRHGAVVIPEAHVAELDRAIHKRLDTEALILGSARQPDFDFEAAGT</sequence>
<dbReference type="AlphaFoldDB" id="A0A547Q6K6"/>
<reference evidence="2 3" key="1">
    <citation type="submission" date="2019-06" db="EMBL/GenBank/DDBJ databases">
        <title>Paenimaribius caenipelagi gen. nov., sp. nov., isolated from a tidal flat.</title>
        <authorList>
            <person name="Yoon J.-H."/>
        </authorList>
    </citation>
    <scope>NUCLEOTIDE SEQUENCE [LARGE SCALE GENOMIC DNA]</scope>
    <source>
        <strain evidence="2 3">JBTF-M29</strain>
    </source>
</reference>
<evidence type="ECO:0000256" key="1">
    <source>
        <dbReference type="PIRSR" id="PIRSR605493-1"/>
    </source>
</evidence>
<dbReference type="InterPro" id="IPR005493">
    <property type="entry name" value="RraA/RraA-like"/>
</dbReference>
<comment type="caution">
    <text evidence="2">The sequence shown here is derived from an EMBL/GenBank/DDBJ whole genome shotgun (WGS) entry which is preliminary data.</text>
</comment>
<dbReference type="Gene3D" id="3.50.30.40">
    <property type="entry name" value="Ribonuclease E inhibitor RraA/RraA-like"/>
    <property type="match status" value="1"/>
</dbReference>
<name>A0A547Q6K6_9RHOB</name>
<evidence type="ECO:0000313" key="3">
    <source>
        <dbReference type="Proteomes" id="UP000318590"/>
    </source>
</evidence>
<keyword evidence="1" id="KW-0460">Magnesium</keyword>
<dbReference type="EMBL" id="VFSV01000008">
    <property type="protein sequence ID" value="TRD22018.1"/>
    <property type="molecule type" value="Genomic_DNA"/>
</dbReference>
<dbReference type="GO" id="GO:0046872">
    <property type="term" value="F:metal ion binding"/>
    <property type="evidence" value="ECO:0007669"/>
    <property type="project" value="UniProtKB-KW"/>
</dbReference>
<feature type="binding site" evidence="1">
    <location>
        <position position="96"/>
    </location>
    <ligand>
        <name>substrate</name>
    </ligand>
</feature>
<keyword evidence="1" id="KW-0479">Metal-binding</keyword>
<evidence type="ECO:0000313" key="2">
    <source>
        <dbReference type="EMBL" id="TRD22018.1"/>
    </source>
</evidence>
<proteinExistence type="predicted"/>
<dbReference type="OrthoDB" id="8912551at2"/>
<organism evidence="2 3">
    <name type="scientific">Palleronia caenipelagi</name>
    <dbReference type="NCBI Taxonomy" id="2489174"/>
    <lineage>
        <taxon>Bacteria</taxon>
        <taxon>Pseudomonadati</taxon>
        <taxon>Pseudomonadota</taxon>
        <taxon>Alphaproteobacteria</taxon>
        <taxon>Rhodobacterales</taxon>
        <taxon>Roseobacteraceae</taxon>
        <taxon>Palleronia</taxon>
    </lineage>
</organism>
<dbReference type="InterPro" id="IPR036704">
    <property type="entry name" value="RraA/RraA-like_sf"/>
</dbReference>
<comment type="cofactor">
    <cofactor evidence="1">
        <name>Mg(2+)</name>
        <dbReference type="ChEBI" id="CHEBI:18420"/>
    </cofactor>
</comment>
<protein>
    <submittedName>
        <fullName evidence="2">RraA family protein</fullName>
    </submittedName>
</protein>
<gene>
    <name evidence="2" type="ORF">FEV53_06490</name>
</gene>
<dbReference type="Proteomes" id="UP000318590">
    <property type="component" value="Unassembled WGS sequence"/>
</dbReference>
<keyword evidence="3" id="KW-1185">Reference proteome</keyword>
<feature type="binding site" evidence="1">
    <location>
        <position position="97"/>
    </location>
    <ligand>
        <name>Mg(2+)</name>
        <dbReference type="ChEBI" id="CHEBI:18420"/>
    </ligand>
</feature>